<dbReference type="Proteomes" id="UP000241769">
    <property type="component" value="Unassembled WGS sequence"/>
</dbReference>
<dbReference type="PANTHER" id="PTHR45926">
    <property type="entry name" value="OSJNBA0053K19.4 PROTEIN"/>
    <property type="match status" value="1"/>
</dbReference>
<evidence type="ECO:0000259" key="4">
    <source>
        <dbReference type="PROSITE" id="PS50014"/>
    </source>
</evidence>
<feature type="region of interest" description="Disordered" evidence="3">
    <location>
        <begin position="65"/>
        <end position="101"/>
    </location>
</feature>
<keyword evidence="6" id="KW-1185">Reference proteome</keyword>
<evidence type="ECO:0000313" key="5">
    <source>
        <dbReference type="EMBL" id="PRP80508.1"/>
    </source>
</evidence>
<gene>
    <name evidence="5" type="ORF">PROFUN_11821</name>
</gene>
<dbReference type="PRINTS" id="PR00503">
    <property type="entry name" value="BROMODOMAIN"/>
</dbReference>
<dbReference type="EMBL" id="MDYQ01000146">
    <property type="protein sequence ID" value="PRP80508.1"/>
    <property type="molecule type" value="Genomic_DNA"/>
</dbReference>
<dbReference type="OrthoDB" id="21437at2759"/>
<comment type="caution">
    <text evidence="5">The sequence shown here is derived from an EMBL/GenBank/DDBJ whole genome shotgun (WGS) entry which is preliminary data.</text>
</comment>
<dbReference type="Gene3D" id="1.20.920.10">
    <property type="entry name" value="Bromodomain-like"/>
    <property type="match status" value="1"/>
</dbReference>
<dbReference type="InterPro" id="IPR001487">
    <property type="entry name" value="Bromodomain"/>
</dbReference>
<protein>
    <submittedName>
        <fullName evidence="5">Transcription factor GTE8-like</fullName>
    </submittedName>
</protein>
<dbReference type="AlphaFoldDB" id="A0A2P6N965"/>
<feature type="compositionally biased region" description="Basic residues" evidence="3">
    <location>
        <begin position="229"/>
        <end position="239"/>
    </location>
</feature>
<reference evidence="5 6" key="1">
    <citation type="journal article" date="2018" name="Genome Biol. Evol.">
        <title>Multiple Roots of Fruiting Body Formation in Amoebozoa.</title>
        <authorList>
            <person name="Hillmann F."/>
            <person name="Forbes G."/>
            <person name="Novohradska S."/>
            <person name="Ferling I."/>
            <person name="Riege K."/>
            <person name="Groth M."/>
            <person name="Westermann M."/>
            <person name="Marz M."/>
            <person name="Spaller T."/>
            <person name="Winckler T."/>
            <person name="Schaap P."/>
            <person name="Glockner G."/>
        </authorList>
    </citation>
    <scope>NUCLEOTIDE SEQUENCE [LARGE SCALE GENOMIC DNA]</scope>
    <source>
        <strain evidence="5 6">Jena</strain>
    </source>
</reference>
<name>A0A2P6N965_9EUKA</name>
<dbReference type="STRING" id="1890364.A0A2P6N965"/>
<dbReference type="PROSITE" id="PS50014">
    <property type="entry name" value="BROMODOMAIN_2"/>
    <property type="match status" value="1"/>
</dbReference>
<organism evidence="5 6">
    <name type="scientific">Planoprotostelium fungivorum</name>
    <dbReference type="NCBI Taxonomy" id="1890364"/>
    <lineage>
        <taxon>Eukaryota</taxon>
        <taxon>Amoebozoa</taxon>
        <taxon>Evosea</taxon>
        <taxon>Variosea</taxon>
        <taxon>Cavosteliida</taxon>
        <taxon>Cavosteliaceae</taxon>
        <taxon>Planoprotostelium</taxon>
    </lineage>
</organism>
<evidence type="ECO:0000256" key="3">
    <source>
        <dbReference type="SAM" id="MobiDB-lite"/>
    </source>
</evidence>
<dbReference type="SMART" id="SM00297">
    <property type="entry name" value="BROMO"/>
    <property type="match status" value="1"/>
</dbReference>
<evidence type="ECO:0000313" key="6">
    <source>
        <dbReference type="Proteomes" id="UP000241769"/>
    </source>
</evidence>
<feature type="region of interest" description="Disordered" evidence="3">
    <location>
        <begin position="216"/>
        <end position="294"/>
    </location>
</feature>
<evidence type="ECO:0000256" key="1">
    <source>
        <dbReference type="ARBA" id="ARBA00023117"/>
    </source>
</evidence>
<dbReference type="InParanoid" id="A0A2P6N965"/>
<feature type="compositionally biased region" description="Basic and acidic residues" evidence="3">
    <location>
        <begin position="261"/>
        <end position="285"/>
    </location>
</feature>
<sequence>MLFDQPISVSNEEIWKTQIPYYDTAHSITKTRLTIREPTPAASKPTPTVKKTPVVIKEPHLYDDEDAHTTRRKRKEITQPLQIPDRRPVRPPPRSIGLVAAEGTPGQSMSAFESLRKMIEKMIKHEMSWPFCQPVDPVALSIPDYPSIIKHPMDLGTIQSKLDMNVYTAPEQFANDITLTFRNAMFYNQPETDVYFMADRLLSYFEKSFKMTVKTNDSHVGGGEVKKEHKEKKHKKAKKEKTEEHESVNKAQRWEGLSPEEQLRLLNEELQKLEQNRKPSEKAENDNDEINIDD</sequence>
<evidence type="ECO:0000256" key="2">
    <source>
        <dbReference type="PROSITE-ProRule" id="PRU00035"/>
    </source>
</evidence>
<proteinExistence type="predicted"/>
<feature type="domain" description="Bromo" evidence="4">
    <location>
        <begin position="123"/>
        <end position="195"/>
    </location>
</feature>
<keyword evidence="1 2" id="KW-0103">Bromodomain</keyword>
<dbReference type="Pfam" id="PF00439">
    <property type="entry name" value="Bromodomain"/>
    <property type="match status" value="1"/>
</dbReference>
<dbReference type="InterPro" id="IPR036427">
    <property type="entry name" value="Bromodomain-like_sf"/>
</dbReference>
<dbReference type="SUPFAM" id="SSF47370">
    <property type="entry name" value="Bromodomain"/>
    <property type="match status" value="1"/>
</dbReference>
<accession>A0A2P6N965</accession>